<dbReference type="Pfam" id="PF09952">
    <property type="entry name" value="AbiEi_2"/>
    <property type="match status" value="1"/>
</dbReference>
<dbReference type="EMBL" id="WMJY01000035">
    <property type="protein sequence ID" value="MTH30673.1"/>
    <property type="molecule type" value="Genomic_DNA"/>
</dbReference>
<dbReference type="AlphaFoldDB" id="A0A7K1GQQ5"/>
<reference evidence="1 2" key="1">
    <citation type="journal article" date="2006" name="Int. J. Syst. Evol. Microbiol.">
        <title>Myroides pelagicus sp. nov., isolated from seawater in Thailand.</title>
        <authorList>
            <person name="Yoon J."/>
            <person name="Maneerat S."/>
            <person name="Kawai F."/>
            <person name="Yokota A."/>
        </authorList>
    </citation>
    <scope>NUCLEOTIDE SEQUENCE [LARGE SCALE GENOMIC DNA]</scope>
    <source>
        <strain evidence="1 2">SM1T</strain>
    </source>
</reference>
<organism evidence="1 2">
    <name type="scientific">Myroides pelagicus</name>
    <dbReference type="NCBI Taxonomy" id="270914"/>
    <lineage>
        <taxon>Bacteria</taxon>
        <taxon>Pseudomonadati</taxon>
        <taxon>Bacteroidota</taxon>
        <taxon>Flavobacteriia</taxon>
        <taxon>Flavobacteriales</taxon>
        <taxon>Flavobacteriaceae</taxon>
        <taxon>Myroides</taxon>
    </lineage>
</organism>
<dbReference type="RefSeq" id="WP_155036655.1">
    <property type="nucleotide sequence ID" value="NZ_JBHTIG010000020.1"/>
</dbReference>
<dbReference type="SUPFAM" id="SSF46785">
    <property type="entry name" value="Winged helix' DNA-binding domain"/>
    <property type="match status" value="1"/>
</dbReference>
<dbReference type="InterPro" id="IPR019238">
    <property type="entry name" value="AbiEi_2"/>
</dbReference>
<dbReference type="InterPro" id="IPR036390">
    <property type="entry name" value="WH_DNA-bd_sf"/>
</dbReference>
<proteinExistence type="predicted"/>
<protein>
    <submittedName>
        <fullName evidence="1">Winged helix-turn-helix transcriptional regulator</fullName>
    </submittedName>
</protein>
<dbReference type="Pfam" id="PF13412">
    <property type="entry name" value="HTH_24"/>
    <property type="match status" value="1"/>
</dbReference>
<keyword evidence="2" id="KW-1185">Reference proteome</keyword>
<gene>
    <name evidence="1" type="ORF">GJV77_12305</name>
</gene>
<evidence type="ECO:0000313" key="2">
    <source>
        <dbReference type="Proteomes" id="UP000488936"/>
    </source>
</evidence>
<sequence>MYKDNDYIYEAIASLEDSSKLAIEFYSNRGEYDGIVDIEGEQFYMFARKDARLIHANLIVNEIINHPNYKTTKNYIVVSDFIANESKEVFKNNKINYLDTSGNAFIFSKKLRVLIEGRKKSKNDINNSNAKVFQEAGIKLIYVLLTNPEASKCSLRELAANSGIALGSVSNIMKELEEADFIIKTSKERKLKNRDELLQKWVAAYNEVLKSKLFRKAYHIKNANDLVMNNSIASYQIGGQLAAAEITNYLIPKDYEIYYSDDLLDFSKQFKLIPDTNGNLKIYNKFWVDETNANNNRIVSKLLIYADLMGTNNDRNRETAQIILKKGLYK</sequence>
<name>A0A7K1GQQ5_9FLAO</name>
<accession>A0A7K1GQQ5</accession>
<dbReference type="Proteomes" id="UP000488936">
    <property type="component" value="Unassembled WGS sequence"/>
</dbReference>
<dbReference type="OrthoDB" id="593981at2"/>
<comment type="caution">
    <text evidence="1">The sequence shown here is derived from an EMBL/GenBank/DDBJ whole genome shotgun (WGS) entry which is preliminary data.</text>
</comment>
<evidence type="ECO:0000313" key="1">
    <source>
        <dbReference type="EMBL" id="MTH30673.1"/>
    </source>
</evidence>